<dbReference type="SUPFAM" id="SSF58069">
    <property type="entry name" value="Virus ectodomain"/>
    <property type="match status" value="1"/>
</dbReference>
<evidence type="ECO:0000313" key="29">
    <source>
        <dbReference type="Proteomes" id="UP000257878"/>
    </source>
</evidence>
<dbReference type="Proteomes" id="UP000257878">
    <property type="component" value="Segment"/>
</dbReference>
<keyword evidence="25" id="KW-0175">Coiled coil</keyword>
<evidence type="ECO:0000256" key="22">
    <source>
        <dbReference type="ARBA" id="ARBA00023180"/>
    </source>
</evidence>
<dbReference type="InterPro" id="IPR000328">
    <property type="entry name" value="GP41-like"/>
</dbReference>
<dbReference type="GO" id="GO:0020002">
    <property type="term" value="C:host cell plasma membrane"/>
    <property type="evidence" value="ECO:0007669"/>
    <property type="project" value="UniProtKB-SubCell"/>
</dbReference>
<evidence type="ECO:0000256" key="1">
    <source>
        <dbReference type="ARBA" id="ARBA00004402"/>
    </source>
</evidence>
<evidence type="ECO:0000256" key="18">
    <source>
        <dbReference type="ARBA" id="ARBA00022989"/>
    </source>
</evidence>
<evidence type="ECO:0000256" key="4">
    <source>
        <dbReference type="ARBA" id="ARBA00004563"/>
    </source>
</evidence>
<keyword evidence="10 24" id="KW-1162">Viral penetration into host cytoplasm</keyword>
<protein>
    <recommendedName>
        <fullName evidence="24">Envelope glycoprotein gp160</fullName>
    </recommendedName>
    <component>
        <recommendedName>
            <fullName evidence="24">Surface protein gp120</fullName>
            <shortName evidence="24">SU</shortName>
        </recommendedName>
        <alternativeName>
            <fullName evidence="24">Glycoprotein 120</fullName>
            <shortName evidence="24">gp120</shortName>
        </alternativeName>
    </component>
    <component>
        <recommendedName>
            <fullName evidence="24">Transmembrane protein gp41</fullName>
            <shortName evidence="24">TM</shortName>
        </recommendedName>
    </component>
</protein>
<dbReference type="InterPro" id="IPR036377">
    <property type="entry name" value="Gp120_core_sf"/>
</dbReference>
<keyword evidence="14 24" id="KW-1161">Viral attachment to host cell</keyword>
<evidence type="ECO:0000256" key="23">
    <source>
        <dbReference type="ARBA" id="ARBA00023296"/>
    </source>
</evidence>
<dbReference type="GO" id="GO:0005198">
    <property type="term" value="F:structural molecule activity"/>
    <property type="evidence" value="ECO:0007669"/>
    <property type="project" value="InterPro"/>
</dbReference>
<feature type="transmembrane region" description="Helical" evidence="24">
    <location>
        <begin position="675"/>
        <end position="697"/>
    </location>
</feature>
<dbReference type="GO" id="GO:0019031">
    <property type="term" value="C:viral envelope"/>
    <property type="evidence" value="ECO:0007669"/>
    <property type="project" value="UniProtKB-KW"/>
</dbReference>
<keyword evidence="13 24" id="KW-0053">Apoptosis</keyword>
<evidence type="ECO:0000256" key="24">
    <source>
        <dbReference type="RuleBase" id="RU363095"/>
    </source>
</evidence>
<organismHost>
    <name type="scientific">Pan troglodytes</name>
    <name type="common">Chimpanzee</name>
    <dbReference type="NCBI Taxonomy" id="9598"/>
</organismHost>
<keyword evidence="16 24" id="KW-1043">Host membrane</keyword>
<evidence type="ECO:0000256" key="25">
    <source>
        <dbReference type="SAM" id="Coils"/>
    </source>
</evidence>
<dbReference type="GO" id="GO:0055036">
    <property type="term" value="C:virion membrane"/>
    <property type="evidence" value="ECO:0007669"/>
    <property type="project" value="UniProtKB-SubCell"/>
</dbReference>
<sequence length="834" mass="94457">MKLSVILVILGISIVISKKWVTVYQGVPAWEDAEITDQQFFCFSSSIEMQQVLGCLPPPPGDPVVQSMENISETFNAFKNPFSMEVWTVTQSVLEQRIRPCAKLSAYCSWMNCTKVQDNTTQATTTAVTSATSVAPEFDEKNWPKDEWYHCRMNSTAFLLKNRKELEFDYRIEDLTIDKNGNGSSIRATMKDCQNYSVSAICDESILEPTSIGFCAAPGYALLVCNDTQWNGTGRCNQVYATSCTHEFNLTISSHIVVNGSKTLVDYAKTREGIWANESGNIEYYWFPKDLYLGCKRRGNVTNRNLNTANGAVFYYELRGQDADWKARCQFVKIGMNKTTLAQEIKKNLTYWLKNITSYDNITIKPRNGNKTSDPEATYTFITFHGMFLYCNASSLWSGTTTVMNCTIRKLVNSWVTHAKILYGPPLKGTLQTYWEKQPVLAFMGSVEKGENKTGCAYPAAVNWKHAASTLELGNYKLVKITPTAFVPTDHRRGGTAVVREKRGIFAFSLIALLSGAGAAMGSASVALTIQAQSLLDGLVRQQRQLLKLVETQSALLQLTVWGVKNLQVRVATIERYLEEQAKLAVIGCANLQVCRTAVPWNSTWGDEQPWMNMTWKQWHERVKNYTDVIQEELQEAYELQEENEKKLAELGDWTSWFSGFGIFSWFKYIMYAGYAIVGLIGLRIGWLLISCFSSGFRRRKFQRLGREEELTTILQIPTQTQWEQPDNAEELDSDSGSSSSRFWLLVKEWWTHLSRICRNGIHTLQGEQPLPDGETHQPRRMPLQALWRLLVPRSANLAIPQTLQRWLRSATSAGRRALESCGRWIRGDPQGPA</sequence>
<evidence type="ECO:0000256" key="16">
    <source>
        <dbReference type="ARBA" id="ARBA00022870"/>
    </source>
</evidence>
<dbReference type="Gene3D" id="1.10.287.210">
    <property type="match status" value="1"/>
</dbReference>
<keyword evidence="12 24" id="KW-0812">Transmembrane</keyword>
<reference evidence="28 29" key="1">
    <citation type="journal article" date="2013" name="Retrovirology">
        <title>Discovery and full genome characterization of two highly divergent simian immunodeficiency viruses infecting black-and-white colobus monkeys (Colobus guereza) in Kibale National Park, Uganda.</title>
        <authorList>
            <person name="Lauck M."/>
            <person name="Switzer W.M."/>
            <person name="Sibley S.D."/>
            <person name="Hyeroba D."/>
            <person name="Tumukunde A."/>
            <person name="Weny G."/>
            <person name="Taylor B."/>
            <person name="Shankar A."/>
            <person name="Ting N."/>
            <person name="Chapman C.A."/>
            <person name="Friedrich T.C."/>
            <person name="Goldberg T.L."/>
            <person name="O Connor D.H."/>
        </authorList>
    </citation>
    <scope>NUCLEOTIDE SEQUENCE [LARGE SCALE GENOMIC DNA]</scope>
    <source>
        <strain evidence="28">BWC07</strain>
    </source>
</reference>
<name>V5TAJ9_SIV</name>
<comment type="domain">
    <text evidence="24">The 17 amino acids long immunosuppressive region is present in many retroviral envelope proteins. Synthetic peptides derived from this relatively conserved sequence inhibit immune function in vitro and in vivo.</text>
</comment>
<evidence type="ECO:0000259" key="26">
    <source>
        <dbReference type="Pfam" id="PF00516"/>
    </source>
</evidence>
<dbReference type="Pfam" id="PF00516">
    <property type="entry name" value="GP120"/>
    <property type="match status" value="1"/>
</dbReference>
<dbReference type="Gene3D" id="2.170.40.20">
    <property type="entry name" value="Human immunodeficiency virus 1, Gp160, envelope glycoprotein"/>
    <property type="match status" value="2"/>
</dbReference>
<feature type="coiled-coil region" evidence="25">
    <location>
        <begin position="623"/>
        <end position="651"/>
    </location>
</feature>
<evidence type="ECO:0000256" key="8">
    <source>
        <dbReference type="ARBA" id="ARBA00022511"/>
    </source>
</evidence>
<evidence type="ECO:0000256" key="14">
    <source>
        <dbReference type="ARBA" id="ARBA00022804"/>
    </source>
</evidence>
<keyword evidence="20 24" id="KW-0472">Membrane</keyword>
<evidence type="ECO:0000313" key="28">
    <source>
        <dbReference type="EMBL" id="AHB61200.1"/>
    </source>
</evidence>
<evidence type="ECO:0000256" key="17">
    <source>
        <dbReference type="ARBA" id="ARBA00022879"/>
    </source>
</evidence>
<evidence type="ECO:0000256" key="5">
    <source>
        <dbReference type="ARBA" id="ARBA00004578"/>
    </source>
</evidence>
<comment type="subunit">
    <text evidence="24">The mature envelope protein (Env) consists of a homotrimer of non-covalently associated gp120-gp41 heterodimers. The resulting complex protrudes from the virus surface as a spike.</text>
</comment>
<dbReference type="GO" id="GO:0039663">
    <property type="term" value="P:membrane fusion involved in viral entry into host cell"/>
    <property type="evidence" value="ECO:0007669"/>
    <property type="project" value="UniProtKB-KW"/>
</dbReference>
<keyword evidence="21" id="KW-1015">Disulfide bond</keyword>
<dbReference type="GO" id="GO:0019062">
    <property type="term" value="P:virion attachment to host cell"/>
    <property type="evidence" value="ECO:0007669"/>
    <property type="project" value="UniProtKB-UniRule"/>
</dbReference>
<keyword evidence="19 24" id="KW-1039">Host endosome</keyword>
<comment type="subcellular location">
    <subcellularLocation>
        <location evidence="3">Host cell membrane</location>
        <topology evidence="3">Peripheral membrane protein</topology>
    </subcellularLocation>
    <subcellularLocation>
        <location evidence="1">Host cell membrane</location>
        <topology evidence="1">Single-pass type I membrane protein</topology>
    </subcellularLocation>
    <subcellularLocation>
        <location evidence="2">Host endosome membrane</location>
        <topology evidence="2">Peripheral membrane protein</topology>
    </subcellularLocation>
    <subcellularLocation>
        <location evidence="5">Host endosome membrane</location>
        <topology evidence="5">Single-pass type I membrane protein</topology>
    </subcellularLocation>
    <subcellularLocation>
        <location evidence="6">Virion membrane</location>
        <topology evidence="6">Peripheral membrane protein</topology>
    </subcellularLocation>
    <subcellularLocation>
        <location evidence="4">Virion membrane</location>
        <topology evidence="4">Single-pass type I membrane protein</topology>
    </subcellularLocation>
</comment>
<accession>V5TAJ9</accession>
<evidence type="ECO:0000256" key="15">
    <source>
        <dbReference type="ARBA" id="ARBA00022844"/>
    </source>
</evidence>
<proteinExistence type="predicted"/>
<gene>
    <name evidence="28" type="primary">env</name>
</gene>
<organism evidence="28 29">
    <name type="scientific">Simian immunodeficiency virus</name>
    <name type="common">SIV</name>
    <dbReference type="NCBI Taxonomy" id="11723"/>
    <lineage>
        <taxon>Viruses</taxon>
        <taxon>Riboviria</taxon>
        <taxon>Pararnavirae</taxon>
        <taxon>Artverviricota</taxon>
        <taxon>Revtraviricetes</taxon>
        <taxon>Ortervirales</taxon>
        <taxon>Retroviridae</taxon>
        <taxon>Orthoretrovirinae</taxon>
        <taxon>Lentivirus</taxon>
        <taxon>Lentivirus simimdef</taxon>
    </lineage>
</organism>
<evidence type="ECO:0000256" key="3">
    <source>
        <dbReference type="ARBA" id="ARBA00004505"/>
    </source>
</evidence>
<keyword evidence="11 24" id="KW-0165">Cleavage on pair of basic residues</keyword>
<evidence type="ECO:0000256" key="20">
    <source>
        <dbReference type="ARBA" id="ARBA00023136"/>
    </source>
</evidence>
<dbReference type="GO" id="GO:0044175">
    <property type="term" value="C:host cell endosome membrane"/>
    <property type="evidence" value="ECO:0007669"/>
    <property type="project" value="UniProtKB-SubCell"/>
</dbReference>
<evidence type="ECO:0000259" key="27">
    <source>
        <dbReference type="Pfam" id="PF00517"/>
    </source>
</evidence>
<keyword evidence="7 24" id="KW-1168">Fusion of virus membrane with host membrane</keyword>
<keyword evidence="17 24" id="KW-0261">Viral envelope protein</keyword>
<keyword evidence="9 24" id="KW-0945">Host-virus interaction</keyword>
<dbReference type="InterPro" id="IPR000777">
    <property type="entry name" value="HIV1_Gp120"/>
</dbReference>
<feature type="domain" description="Human immunodeficiency virus 1 envelope glycoprotein Gp120" evidence="26">
    <location>
        <begin position="19"/>
        <end position="503"/>
    </location>
</feature>
<dbReference type="GO" id="GO:0046718">
    <property type="term" value="P:symbiont entry into host cell"/>
    <property type="evidence" value="ECO:0007669"/>
    <property type="project" value="UniProtKB-KW"/>
</dbReference>
<evidence type="ECO:0000256" key="7">
    <source>
        <dbReference type="ARBA" id="ARBA00022506"/>
    </source>
</evidence>
<evidence type="ECO:0000256" key="19">
    <source>
        <dbReference type="ARBA" id="ARBA00023046"/>
    </source>
</evidence>
<evidence type="ECO:0000256" key="10">
    <source>
        <dbReference type="ARBA" id="ARBA00022595"/>
    </source>
</evidence>
<dbReference type="Pfam" id="PF00517">
    <property type="entry name" value="GP41"/>
    <property type="match status" value="1"/>
</dbReference>
<keyword evidence="8 24" id="KW-1032">Host cell membrane</keyword>
<evidence type="ECO:0000256" key="13">
    <source>
        <dbReference type="ARBA" id="ARBA00022703"/>
    </source>
</evidence>
<evidence type="ECO:0000256" key="9">
    <source>
        <dbReference type="ARBA" id="ARBA00022581"/>
    </source>
</evidence>
<evidence type="ECO:0000256" key="2">
    <source>
        <dbReference type="ARBA" id="ARBA00004433"/>
    </source>
</evidence>
<keyword evidence="22" id="KW-0325">Glycoprotein</keyword>
<keyword evidence="18 24" id="KW-1133">Transmembrane helix</keyword>
<feature type="domain" description="Retroviral envelope protein GP41-like" evidence="27">
    <location>
        <begin position="521"/>
        <end position="692"/>
    </location>
</feature>
<evidence type="ECO:0000256" key="12">
    <source>
        <dbReference type="ARBA" id="ARBA00022692"/>
    </source>
</evidence>
<evidence type="ECO:0000256" key="11">
    <source>
        <dbReference type="ARBA" id="ARBA00022685"/>
    </source>
</evidence>
<dbReference type="EMBL" id="KF214241">
    <property type="protein sequence ID" value="AHB61200.1"/>
    <property type="molecule type" value="Genomic_RNA"/>
</dbReference>
<keyword evidence="15 24" id="KW-0946">Virion</keyword>
<evidence type="ECO:0000256" key="21">
    <source>
        <dbReference type="ARBA" id="ARBA00023157"/>
    </source>
</evidence>
<evidence type="ECO:0000256" key="6">
    <source>
        <dbReference type="ARBA" id="ARBA00004650"/>
    </source>
</evidence>
<keyword evidence="23 24" id="KW-1160">Virus entry into host cell</keyword>
<dbReference type="SUPFAM" id="SSF56502">
    <property type="entry name" value="gp120 core"/>
    <property type="match status" value="1"/>
</dbReference>
<organismHost>
    <name type="scientific">Cercopithecidae</name>
    <name type="common">Old World monkeys</name>
    <dbReference type="NCBI Taxonomy" id="9527"/>
</organismHost>